<dbReference type="Pfam" id="PF01569">
    <property type="entry name" value="PAP2"/>
    <property type="match status" value="1"/>
</dbReference>
<evidence type="ECO:0000313" key="4">
    <source>
        <dbReference type="EMBL" id="GAA0949286.1"/>
    </source>
</evidence>
<reference evidence="5" key="1">
    <citation type="journal article" date="2019" name="Int. J. Syst. Evol. Microbiol.">
        <title>The Global Catalogue of Microorganisms (GCM) 10K type strain sequencing project: providing services to taxonomists for standard genome sequencing and annotation.</title>
        <authorList>
            <consortium name="The Broad Institute Genomics Platform"/>
            <consortium name="The Broad Institute Genome Sequencing Center for Infectious Disease"/>
            <person name="Wu L."/>
            <person name="Ma J."/>
        </authorList>
    </citation>
    <scope>NUCLEOTIDE SEQUENCE [LARGE SCALE GENOMIC DNA]</scope>
    <source>
        <strain evidence="5">JCM 10977</strain>
    </source>
</reference>
<keyword evidence="2" id="KW-1133">Transmembrane helix</keyword>
<feature type="transmembrane region" description="Helical" evidence="2">
    <location>
        <begin position="141"/>
        <end position="162"/>
    </location>
</feature>
<keyword evidence="2" id="KW-0472">Membrane</keyword>
<evidence type="ECO:0000256" key="2">
    <source>
        <dbReference type="SAM" id="Phobius"/>
    </source>
</evidence>
<feature type="transmembrane region" description="Helical" evidence="2">
    <location>
        <begin position="47"/>
        <end position="66"/>
    </location>
</feature>
<evidence type="ECO:0000259" key="3">
    <source>
        <dbReference type="Pfam" id="PF01569"/>
    </source>
</evidence>
<feature type="transmembrane region" description="Helical" evidence="2">
    <location>
        <begin position="199"/>
        <end position="216"/>
    </location>
</feature>
<dbReference type="Gene3D" id="1.20.144.10">
    <property type="entry name" value="Phosphatidic acid phosphatase type 2/haloperoxidase"/>
    <property type="match status" value="1"/>
</dbReference>
<protein>
    <recommendedName>
        <fullName evidence="3">Phosphatidic acid phosphatase type 2/haloperoxidase domain-containing protein</fullName>
    </recommendedName>
</protein>
<keyword evidence="5" id="KW-1185">Reference proteome</keyword>
<dbReference type="Proteomes" id="UP001500542">
    <property type="component" value="Unassembled WGS sequence"/>
</dbReference>
<feature type="transmembrane region" description="Helical" evidence="2">
    <location>
        <begin position="222"/>
        <end position="241"/>
    </location>
</feature>
<organism evidence="4 5">
    <name type="scientific">Kribbella koreensis</name>
    <dbReference type="NCBI Taxonomy" id="57909"/>
    <lineage>
        <taxon>Bacteria</taxon>
        <taxon>Bacillati</taxon>
        <taxon>Actinomycetota</taxon>
        <taxon>Actinomycetes</taxon>
        <taxon>Propionibacteriales</taxon>
        <taxon>Kribbellaceae</taxon>
        <taxon>Kribbella</taxon>
    </lineage>
</organism>
<evidence type="ECO:0000313" key="5">
    <source>
        <dbReference type="Proteomes" id="UP001500542"/>
    </source>
</evidence>
<dbReference type="RefSeq" id="WP_343974130.1">
    <property type="nucleotide sequence ID" value="NZ_BAAAHK010000012.1"/>
</dbReference>
<feature type="transmembrane region" description="Helical" evidence="2">
    <location>
        <begin position="114"/>
        <end position="134"/>
    </location>
</feature>
<dbReference type="InterPro" id="IPR000326">
    <property type="entry name" value="PAP2/HPO"/>
</dbReference>
<keyword evidence="2" id="KW-0812">Transmembrane</keyword>
<accession>A0ABP4BH51</accession>
<gene>
    <name evidence="4" type="ORF">GCM10009554_47700</name>
</gene>
<proteinExistence type="predicted"/>
<comment type="caution">
    <text evidence="4">The sequence shown here is derived from an EMBL/GenBank/DDBJ whole genome shotgun (WGS) entry which is preliminary data.</text>
</comment>
<feature type="region of interest" description="Disordered" evidence="1">
    <location>
        <begin position="249"/>
        <end position="274"/>
    </location>
</feature>
<feature type="transmembrane region" description="Helical" evidence="2">
    <location>
        <begin position="73"/>
        <end position="94"/>
    </location>
</feature>
<sequence length="274" mass="28706">MKSLIAFVALYVVAVCTPWGQNAENSLLVGYADPALIYRIVYSVGPPPLKLEELTIVAGLTLILLVALLRRQWILAVAGLGVPVATIACTELLHTTILPRPDIVGAPISEIEPSFPSGHVAIVAGLVLGAILVATPRARPYVAAVGTVWLALIGAAVVALLWHRPSDAIGATLIACFWYGIATRLLTKQQHPIATPPTLIVLGLAAVGAICGGARTDSYPRSFVFVATGLLCATIVWFTVARTSPAGAARSRLSSGTPEPRATAGRAEPHRPPR</sequence>
<dbReference type="SUPFAM" id="SSF48317">
    <property type="entry name" value="Acid phosphatase/Vanadium-dependent haloperoxidase"/>
    <property type="match status" value="1"/>
</dbReference>
<name>A0ABP4BH51_9ACTN</name>
<dbReference type="InterPro" id="IPR036938">
    <property type="entry name" value="PAP2/HPO_sf"/>
</dbReference>
<dbReference type="EMBL" id="BAAAHK010000012">
    <property type="protein sequence ID" value="GAA0949286.1"/>
    <property type="molecule type" value="Genomic_DNA"/>
</dbReference>
<evidence type="ECO:0000256" key="1">
    <source>
        <dbReference type="SAM" id="MobiDB-lite"/>
    </source>
</evidence>
<feature type="transmembrane region" description="Helical" evidence="2">
    <location>
        <begin position="168"/>
        <end position="187"/>
    </location>
</feature>
<feature type="domain" description="Phosphatidic acid phosphatase type 2/haloperoxidase" evidence="3">
    <location>
        <begin position="98"/>
        <end position="188"/>
    </location>
</feature>